<keyword evidence="1" id="KW-0732">Signal</keyword>
<feature type="signal peptide" evidence="1">
    <location>
        <begin position="1"/>
        <end position="25"/>
    </location>
</feature>
<accession>A0A0G4HSG9</accession>
<evidence type="ECO:0000313" key="2">
    <source>
        <dbReference type="EMBL" id="CEM47325.1"/>
    </source>
</evidence>
<protein>
    <recommendedName>
        <fullName evidence="3">Ig-like domain-containing protein</fullName>
    </recommendedName>
</protein>
<organism evidence="2">
    <name type="scientific">Chromera velia CCMP2878</name>
    <dbReference type="NCBI Taxonomy" id="1169474"/>
    <lineage>
        <taxon>Eukaryota</taxon>
        <taxon>Sar</taxon>
        <taxon>Alveolata</taxon>
        <taxon>Colpodellida</taxon>
        <taxon>Chromeraceae</taxon>
        <taxon>Chromera</taxon>
    </lineage>
</organism>
<evidence type="ECO:0008006" key="3">
    <source>
        <dbReference type="Google" id="ProtNLM"/>
    </source>
</evidence>
<evidence type="ECO:0000256" key="1">
    <source>
        <dbReference type="SAM" id="SignalP"/>
    </source>
</evidence>
<proteinExistence type="predicted"/>
<dbReference type="AlphaFoldDB" id="A0A0G4HSG9"/>
<dbReference type="VEuPathDB" id="CryptoDB:Cvel_8286"/>
<gene>
    <name evidence="2" type="ORF">Cvel_8286</name>
</gene>
<dbReference type="EMBL" id="CDMZ01003709">
    <property type="protein sequence ID" value="CEM47325.1"/>
    <property type="molecule type" value="Genomic_DNA"/>
</dbReference>
<sequence>MKRGTAVVAALYLPFLLYFVSGARGSLQSEFDLQTNVPKNIKKDNTKPEVDGQLSVGRQDPFAEGDGVVSLGSFGRSLSGGVATASVAAQCSLDSRISLTRRGRPFSETEKWQQPSHKALELSPTAALKVSLNLVIEQPSGCPTASLSPTKSGWSLFILSSKVDVSEETAVQNALKANVTALTDLSSNVPNTLTDANTKLRRFVSAEGAMNDKDGKSLLLQSKHTVTMKSSGGTTTEKEIITRWIISITAFPPSIVLSPQTPVIVSRKDCPLQLSTEGTKDTNPTPSGFPSPSLSFEWTCSVPQGSAAIEDDDARPLFEFSNFPSEASHSLALTVSGTLKQPPSQAPGACRYSLPGSGSGPLFELFEIDEDVGGAQEGPLRNEIRADWVTRGKLKPKGNVTASVNGGTALSGCFLKGVVQGAEKGKENKHVVAARLPRDGSLLFLGLLSSFLLLSLTHERVLWRSQCVSGV</sequence>
<feature type="chain" id="PRO_5005192161" description="Ig-like domain-containing protein" evidence="1">
    <location>
        <begin position="26"/>
        <end position="471"/>
    </location>
</feature>
<name>A0A0G4HSG9_9ALVE</name>
<reference evidence="2" key="1">
    <citation type="submission" date="2014-11" db="EMBL/GenBank/DDBJ databases">
        <authorList>
            <person name="Otto D Thomas"/>
            <person name="Naeem Raeece"/>
        </authorList>
    </citation>
    <scope>NUCLEOTIDE SEQUENCE</scope>
</reference>